<dbReference type="AlphaFoldDB" id="A0A6N6NQ24"/>
<evidence type="ECO:0000313" key="1">
    <source>
        <dbReference type="EMBL" id="KAB1637943.1"/>
    </source>
</evidence>
<dbReference type="OrthoDB" id="1998596at2"/>
<sequence length="99" mass="11518">MFSELVRRLPIGYVAFSYRRSEFEDLAKLTTRMKRDISNPQFVLLQFFQSFDDMKVYYDDGQDIVRQALDQSFVFVLPKGVVERRKTFAVGLPPRAGGT</sequence>
<dbReference type="GeneID" id="98658540"/>
<accession>A0A6N6NQ24</accession>
<dbReference type="RefSeq" id="WP_158050186.1">
    <property type="nucleotide sequence ID" value="NZ_DBFAEO010000106.1"/>
</dbReference>
<dbReference type="EMBL" id="WAJR01000027">
    <property type="protein sequence ID" value="KAB1637943.1"/>
    <property type="molecule type" value="Genomic_DNA"/>
</dbReference>
<comment type="caution">
    <text evidence="1">The sequence shown here is derived from an EMBL/GenBank/DDBJ whole genome shotgun (WGS) entry which is preliminary data.</text>
</comment>
<name>A0A6N6NQ24_9ACTN</name>
<organism evidence="1 2">
    <name type="scientific">Ellagibacter isourolithinifaciens</name>
    <dbReference type="NCBI Taxonomy" id="2137581"/>
    <lineage>
        <taxon>Bacteria</taxon>
        <taxon>Bacillati</taxon>
        <taxon>Actinomycetota</taxon>
        <taxon>Coriobacteriia</taxon>
        <taxon>Eggerthellales</taxon>
        <taxon>Eggerthellaceae</taxon>
        <taxon>Ellagibacter</taxon>
    </lineage>
</organism>
<protein>
    <submittedName>
        <fullName evidence="1">Uncharacterized protein</fullName>
    </submittedName>
</protein>
<keyword evidence="2" id="KW-1185">Reference proteome</keyword>
<evidence type="ECO:0000313" key="2">
    <source>
        <dbReference type="Proteomes" id="UP000468668"/>
    </source>
</evidence>
<proteinExistence type="predicted"/>
<reference evidence="1 2" key="1">
    <citation type="submission" date="2019-09" db="EMBL/GenBank/DDBJ databases">
        <title>Whole genome shotgun sequencing (WGS) of Ellagibacter isourolithinifaciens DSM 104140(T) and Adlercreutzia muris DSM 29508(T).</title>
        <authorList>
            <person name="Stoll D.A."/>
            <person name="Danylec N."/>
            <person name="Huch M."/>
        </authorList>
    </citation>
    <scope>NUCLEOTIDE SEQUENCE [LARGE SCALE GENOMIC DNA]</scope>
    <source>
        <strain evidence="1 2">DSM 104140</strain>
    </source>
</reference>
<gene>
    <name evidence="1" type="ORF">F8C90_08970</name>
</gene>
<dbReference type="Proteomes" id="UP000468668">
    <property type="component" value="Unassembled WGS sequence"/>
</dbReference>